<dbReference type="GO" id="GO:0080043">
    <property type="term" value="F:quercetin 3-O-glucosyltransferase activity"/>
    <property type="evidence" value="ECO:0007669"/>
    <property type="project" value="TreeGrafter"/>
</dbReference>
<protein>
    <recommendedName>
        <fullName evidence="7">UDP-glycosyltransferases domain-containing protein</fullName>
    </recommendedName>
</protein>
<dbReference type="Gene3D" id="3.40.50.2000">
    <property type="entry name" value="Glycogen Phosphorylase B"/>
    <property type="match status" value="3"/>
</dbReference>
<dbReference type="SUPFAM" id="SSF53756">
    <property type="entry name" value="UDP-Glycosyltransferase/glycogen phosphorylase"/>
    <property type="match status" value="2"/>
</dbReference>
<organism evidence="5 6">
    <name type="scientific">Eleusine coracana subsp. coracana</name>
    <dbReference type="NCBI Taxonomy" id="191504"/>
    <lineage>
        <taxon>Eukaryota</taxon>
        <taxon>Viridiplantae</taxon>
        <taxon>Streptophyta</taxon>
        <taxon>Embryophyta</taxon>
        <taxon>Tracheophyta</taxon>
        <taxon>Spermatophyta</taxon>
        <taxon>Magnoliopsida</taxon>
        <taxon>Liliopsida</taxon>
        <taxon>Poales</taxon>
        <taxon>Poaceae</taxon>
        <taxon>PACMAD clade</taxon>
        <taxon>Chloridoideae</taxon>
        <taxon>Cynodonteae</taxon>
        <taxon>Eleusininae</taxon>
        <taxon>Eleusine</taxon>
    </lineage>
</organism>
<reference evidence="5" key="1">
    <citation type="journal article" date="2018" name="DNA Res.">
        <title>Multiple hybrid de novo genome assembly of finger millet, an orphan allotetraploid crop.</title>
        <authorList>
            <person name="Hatakeyama M."/>
            <person name="Aluri S."/>
            <person name="Balachadran M.T."/>
            <person name="Sivarajan S.R."/>
            <person name="Patrignani A."/>
            <person name="Gruter S."/>
            <person name="Poveda L."/>
            <person name="Shimizu-Inatsugi R."/>
            <person name="Baeten J."/>
            <person name="Francoijs K.J."/>
            <person name="Nataraja K.N."/>
            <person name="Reddy Y.A.N."/>
            <person name="Phadnis S."/>
            <person name="Ravikumar R.L."/>
            <person name="Schlapbach R."/>
            <person name="Sreeman S.M."/>
            <person name="Shimizu K.K."/>
        </authorList>
    </citation>
    <scope>NUCLEOTIDE SEQUENCE</scope>
</reference>
<dbReference type="PANTHER" id="PTHR11926:SF1537">
    <property type="entry name" value="OS08G0168700 PROTEIN"/>
    <property type="match status" value="1"/>
</dbReference>
<dbReference type="CDD" id="cd03784">
    <property type="entry name" value="GT1_Gtf-like"/>
    <property type="match status" value="1"/>
</dbReference>
<dbReference type="GO" id="GO:0080044">
    <property type="term" value="F:quercetin 7-O-glucosyltransferase activity"/>
    <property type="evidence" value="ECO:0007669"/>
    <property type="project" value="TreeGrafter"/>
</dbReference>
<dbReference type="FunFam" id="3.40.50.2000:FF:000056">
    <property type="entry name" value="Glycosyltransferase"/>
    <property type="match status" value="1"/>
</dbReference>
<sequence>MAVANAVSTATRPHALIIPYPTSGFINPALHLARLLHSAGVIVTFVNTEHNHAILRARGLDHGVLDGFRYEAIPDGLTPSERGAQDHSMGLLRSVREHSGEPLRELILRLNAPPVTCVVASELMSFALDVAAGLGLPAFMLWGNSACGLACGRAVRELRRRGHVPLKGVAPPPVNLSLVVIMERARRRAAHAMLFPFPCSGHINPTLKLGELLHARGVHVTFVNTEHNHERLLRTAGGLRGRDGFRFEAVPDGLSEEDRRAPDRTVRLYLSLRRSCGPPLVALARGLGDREGVPPVTCVVLSGLVSFALDAAKEMGVPAFVLWGTSACGFVGTLRLRELRQRGYTPLKDESYLTNGYLDTPIDWIQGMPPVRLGDISSFVRTLDPQCFALRAEEEEANSCARAQGLILNTFEDLEPDVLAALRDEFPRVYTIGPLAAAIASSSSSSSQDTHNAGPARGLSLWEEDAACVAWLDAQPPGSVLYVSFGSLAVLSLEQLSELAWGLAASRVRFLWAVRPGLVAGDRGAEALPASFLAEVEGRCFVAEWCAQEAVLRHPAVGGFLTHSGWNSTTESIWAGVPMACCPGFADQYINCRYACEEWGVALRLDEQLGREQVAAHVGTLMGDGDKATDMRRCAANWKKAAEAATAPGGSSYDSLVQLVEELRLAEPAAATHG</sequence>
<evidence type="ECO:0000313" key="4">
    <source>
        <dbReference type="EMBL" id="GJN00285.1"/>
    </source>
</evidence>
<evidence type="ECO:0008006" key="7">
    <source>
        <dbReference type="Google" id="ProtNLM"/>
    </source>
</evidence>
<dbReference type="Proteomes" id="UP001054889">
    <property type="component" value="Unassembled WGS sequence"/>
</dbReference>
<evidence type="ECO:0000256" key="3">
    <source>
        <dbReference type="ARBA" id="ARBA00022679"/>
    </source>
</evidence>
<keyword evidence="2" id="KW-0328">Glycosyltransferase</keyword>
<gene>
    <name evidence="5" type="primary">ga17706</name>
    <name evidence="4" type="synonym">ga17459</name>
    <name evidence="4" type="ORF">PR202_ga17459</name>
    <name evidence="5" type="ORF">PR202_ga17706</name>
</gene>
<dbReference type="EMBL" id="BQKI01000008">
    <property type="protein sequence ID" value="GJN00285.1"/>
    <property type="molecule type" value="Genomic_DNA"/>
</dbReference>
<name>A0AAV5CRH9_ELECO</name>
<dbReference type="InterPro" id="IPR035595">
    <property type="entry name" value="UDP_glycos_trans_CS"/>
</dbReference>
<evidence type="ECO:0000256" key="1">
    <source>
        <dbReference type="ARBA" id="ARBA00009995"/>
    </source>
</evidence>
<evidence type="ECO:0000313" key="6">
    <source>
        <dbReference type="Proteomes" id="UP001054889"/>
    </source>
</evidence>
<dbReference type="Pfam" id="PF00201">
    <property type="entry name" value="UDPGT"/>
    <property type="match status" value="1"/>
</dbReference>
<dbReference type="EMBL" id="BQKI01000008">
    <property type="protein sequence ID" value="GJN00517.1"/>
    <property type="molecule type" value="Genomic_DNA"/>
</dbReference>
<evidence type="ECO:0000313" key="5">
    <source>
        <dbReference type="EMBL" id="GJN00517.1"/>
    </source>
</evidence>
<reference evidence="5" key="2">
    <citation type="submission" date="2021-12" db="EMBL/GenBank/DDBJ databases">
        <title>Resequencing data analysis of finger millet.</title>
        <authorList>
            <person name="Hatakeyama M."/>
            <person name="Aluri S."/>
            <person name="Balachadran M.T."/>
            <person name="Sivarajan S.R."/>
            <person name="Poveda L."/>
            <person name="Shimizu-Inatsugi R."/>
            <person name="Schlapbach R."/>
            <person name="Sreeman S.M."/>
            <person name="Shimizu K.K."/>
        </authorList>
    </citation>
    <scope>NUCLEOTIDE SEQUENCE</scope>
</reference>
<comment type="caution">
    <text evidence="5">The sequence shown here is derived from an EMBL/GenBank/DDBJ whole genome shotgun (WGS) entry which is preliminary data.</text>
</comment>
<proteinExistence type="inferred from homology"/>
<dbReference type="AlphaFoldDB" id="A0AAV5CRH9"/>
<evidence type="ECO:0000256" key="2">
    <source>
        <dbReference type="ARBA" id="ARBA00022676"/>
    </source>
</evidence>
<dbReference type="PANTHER" id="PTHR11926">
    <property type="entry name" value="GLUCOSYL/GLUCURONOSYL TRANSFERASES"/>
    <property type="match status" value="1"/>
</dbReference>
<dbReference type="FunFam" id="3.40.50.2000:FF:000065">
    <property type="entry name" value="Glycosyltransferase"/>
    <property type="match status" value="1"/>
</dbReference>
<keyword evidence="3" id="KW-0808">Transferase</keyword>
<keyword evidence="6" id="KW-1185">Reference proteome</keyword>
<comment type="similarity">
    <text evidence="1">Belongs to the UDP-glycosyltransferase family.</text>
</comment>
<accession>A0AAV5CRH9</accession>
<dbReference type="PROSITE" id="PS00375">
    <property type="entry name" value="UDPGT"/>
    <property type="match status" value="1"/>
</dbReference>
<dbReference type="InterPro" id="IPR002213">
    <property type="entry name" value="UDP_glucos_trans"/>
</dbReference>